<organism evidence="2 3">
    <name type="scientific">Adiantum capillus-veneris</name>
    <name type="common">Maidenhair fern</name>
    <dbReference type="NCBI Taxonomy" id="13818"/>
    <lineage>
        <taxon>Eukaryota</taxon>
        <taxon>Viridiplantae</taxon>
        <taxon>Streptophyta</taxon>
        <taxon>Embryophyta</taxon>
        <taxon>Tracheophyta</taxon>
        <taxon>Polypodiopsida</taxon>
        <taxon>Polypodiidae</taxon>
        <taxon>Polypodiales</taxon>
        <taxon>Pteridineae</taxon>
        <taxon>Pteridaceae</taxon>
        <taxon>Vittarioideae</taxon>
        <taxon>Adiantum</taxon>
    </lineage>
</organism>
<dbReference type="Pfam" id="PF07816">
    <property type="entry name" value="DUF1645"/>
    <property type="match status" value="1"/>
</dbReference>
<evidence type="ECO:0000256" key="1">
    <source>
        <dbReference type="SAM" id="MobiDB-lite"/>
    </source>
</evidence>
<dbReference type="OrthoDB" id="667051at2759"/>
<evidence type="ECO:0000313" key="2">
    <source>
        <dbReference type="EMBL" id="KAI5076981.1"/>
    </source>
</evidence>
<name>A0A9D4UZG0_ADICA</name>
<feature type="region of interest" description="Disordered" evidence="1">
    <location>
        <begin position="349"/>
        <end position="381"/>
    </location>
</feature>
<sequence length="493" mass="56038">MNIKQNRSRFEVRSSHLVALPVWIEHPISRRGPSSQSPHTYNNHHFFTNKYRVCHTNPIFYEDNYTYKINHFTIDGDCIAIHNQFSAKSTNANHSLHDVNPTLNDANPPLHEHNRINININYDKQETMVCTKSLAGDGGAPPVLNDEKLNINTSDDGPLPDMRACHNCNMDHDEEEAADNFTFSTSAADSMEYFQFMKSSSSRYASEAGDTISVMSHADELFEDGKIRPLLPPVIEIGGSRNDNLPSKLRSAEDSLIVDNYEVDRGGDGNERAEITQRIDHKGIDDDEDQKAALHSLPFKFMSLSAPASPVRATDATNYDHNEERQIESEISTNYNFKRCRSLTRAFPSIEDNKEKTSEERRHSSAHHHSTDRKGGGNIMSRRRTTLEDFLKQEGNHVTLKPNQEQLGLKTSHRHLSNSCDVLKRPSLAPSSINLPQLWPAREPLWVANKKKVMAPSPHVVHYTFHKAQAERMKRKTFLPYRPRLLGCLGYPH</sequence>
<feature type="compositionally biased region" description="Basic and acidic residues" evidence="1">
    <location>
        <begin position="351"/>
        <end position="363"/>
    </location>
</feature>
<accession>A0A9D4UZG0</accession>
<proteinExistence type="predicted"/>
<comment type="caution">
    <text evidence="2">The sequence shown here is derived from an EMBL/GenBank/DDBJ whole genome shotgun (WGS) entry which is preliminary data.</text>
</comment>
<keyword evidence="3" id="KW-1185">Reference proteome</keyword>
<dbReference type="InterPro" id="IPR012442">
    <property type="entry name" value="DUF1645_plant"/>
</dbReference>
<gene>
    <name evidence="2" type="ORF">GOP47_0009046</name>
</gene>
<dbReference type="PANTHER" id="PTHR33095:SF57">
    <property type="entry name" value="EXPRESSED PROTEIN"/>
    <property type="match status" value="1"/>
</dbReference>
<evidence type="ECO:0000313" key="3">
    <source>
        <dbReference type="Proteomes" id="UP000886520"/>
    </source>
</evidence>
<dbReference type="Proteomes" id="UP000886520">
    <property type="component" value="Chromosome 8"/>
</dbReference>
<reference evidence="2" key="1">
    <citation type="submission" date="2021-01" db="EMBL/GenBank/DDBJ databases">
        <title>Adiantum capillus-veneris genome.</title>
        <authorList>
            <person name="Fang Y."/>
            <person name="Liao Q."/>
        </authorList>
    </citation>
    <scope>NUCLEOTIDE SEQUENCE</scope>
    <source>
        <strain evidence="2">H3</strain>
        <tissue evidence="2">Leaf</tissue>
    </source>
</reference>
<protein>
    <submittedName>
        <fullName evidence="2">Uncharacterized protein</fullName>
    </submittedName>
</protein>
<dbReference type="EMBL" id="JABFUD020000008">
    <property type="protein sequence ID" value="KAI5076981.1"/>
    <property type="molecule type" value="Genomic_DNA"/>
</dbReference>
<dbReference type="PANTHER" id="PTHR33095">
    <property type="entry name" value="OS07G0619500 PROTEIN"/>
    <property type="match status" value="1"/>
</dbReference>
<dbReference type="AlphaFoldDB" id="A0A9D4UZG0"/>